<proteinExistence type="predicted"/>
<dbReference type="CDD" id="cd00531">
    <property type="entry name" value="NTF2_like"/>
    <property type="match status" value="1"/>
</dbReference>
<evidence type="ECO:0000313" key="4">
    <source>
        <dbReference type="Proteomes" id="UP000247602"/>
    </source>
</evidence>
<dbReference type="EMBL" id="QKNV01000103">
    <property type="protein sequence ID" value="PZA21235.1"/>
    <property type="molecule type" value="Genomic_DNA"/>
</dbReference>
<dbReference type="InterPro" id="IPR032710">
    <property type="entry name" value="NTF2-like_dom_sf"/>
</dbReference>
<keyword evidence="4" id="KW-1185">Reference proteome</keyword>
<evidence type="ECO:0000256" key="1">
    <source>
        <dbReference type="SAM" id="MobiDB-lite"/>
    </source>
</evidence>
<reference evidence="3 4" key="1">
    <citation type="submission" date="2018-06" db="EMBL/GenBank/DDBJ databases">
        <title>Draft genome sequence of Modestobacter versicolor CP153-2.</title>
        <authorList>
            <person name="Gundlapally S.R."/>
        </authorList>
    </citation>
    <scope>NUCLEOTIDE SEQUENCE [LARGE SCALE GENOMIC DNA]</scope>
    <source>
        <strain evidence="3 4">CP153-2</strain>
    </source>
</reference>
<name>A0A323V8U0_9ACTN</name>
<organism evidence="3 4">
    <name type="scientific">Modestobacter versicolor</name>
    <dbReference type="NCBI Taxonomy" id="429133"/>
    <lineage>
        <taxon>Bacteria</taxon>
        <taxon>Bacillati</taxon>
        <taxon>Actinomycetota</taxon>
        <taxon>Actinomycetes</taxon>
        <taxon>Geodermatophilales</taxon>
        <taxon>Geodermatophilaceae</taxon>
        <taxon>Modestobacter</taxon>
    </lineage>
</organism>
<protein>
    <recommendedName>
        <fullName evidence="2">SnoaL-like domain-containing protein</fullName>
    </recommendedName>
</protein>
<dbReference type="InterPro" id="IPR037401">
    <property type="entry name" value="SnoaL-like"/>
</dbReference>
<dbReference type="AlphaFoldDB" id="A0A323V8U0"/>
<dbReference type="Gene3D" id="3.10.450.50">
    <property type="match status" value="1"/>
</dbReference>
<feature type="compositionally biased region" description="Polar residues" evidence="1">
    <location>
        <begin position="59"/>
        <end position="82"/>
    </location>
</feature>
<accession>A0A323V8U0</accession>
<evidence type="ECO:0000259" key="2">
    <source>
        <dbReference type="Pfam" id="PF12680"/>
    </source>
</evidence>
<feature type="compositionally biased region" description="Low complexity" evidence="1">
    <location>
        <begin position="31"/>
        <end position="42"/>
    </location>
</feature>
<dbReference type="SUPFAM" id="SSF54427">
    <property type="entry name" value="NTF2-like"/>
    <property type="match status" value="1"/>
</dbReference>
<dbReference type="Pfam" id="PF12680">
    <property type="entry name" value="SnoaL_2"/>
    <property type="match status" value="1"/>
</dbReference>
<comment type="caution">
    <text evidence="3">The sequence shown here is derived from an EMBL/GenBank/DDBJ whole genome shotgun (WGS) entry which is preliminary data.</text>
</comment>
<dbReference type="PANTHER" id="PTHR41252">
    <property type="entry name" value="BLR2505 PROTEIN"/>
    <property type="match status" value="1"/>
</dbReference>
<feature type="region of interest" description="Disordered" evidence="1">
    <location>
        <begin position="1"/>
        <end position="82"/>
    </location>
</feature>
<gene>
    <name evidence="3" type="ORF">DMO24_11290</name>
</gene>
<feature type="compositionally biased region" description="Low complexity" evidence="1">
    <location>
        <begin position="1"/>
        <end position="15"/>
    </location>
</feature>
<dbReference type="PANTHER" id="PTHR41252:SF1">
    <property type="entry name" value="BLR2505 PROTEIN"/>
    <property type="match status" value="1"/>
</dbReference>
<feature type="domain" description="SnoaL-like" evidence="2">
    <location>
        <begin position="88"/>
        <end position="193"/>
    </location>
</feature>
<sequence length="218" mass="22452">MSPSAAASPTRATSPGWSAGGWARPPPPSVRRPAAADPGLTRSTDRPRPRSSGPDRTSADQQARPASNTTSRRGQTMGSTEQQDLAVVRGVYEAFGRGDVAAITARFAEDGTVAQSPALPWGGTHHGHAGLGHFLGTLTGHVASVPESQQLFADGDGHVVQVGRTRGVVRANGAGFDVAEVHVWTVRDGVVTRFEAYLDDAAMQAALRAPAGASTAAG</sequence>
<evidence type="ECO:0000313" key="3">
    <source>
        <dbReference type="EMBL" id="PZA21235.1"/>
    </source>
</evidence>
<dbReference type="Proteomes" id="UP000247602">
    <property type="component" value="Unassembled WGS sequence"/>
</dbReference>
<dbReference type="OrthoDB" id="8451859at2"/>